<dbReference type="Pfam" id="PF01402">
    <property type="entry name" value="RHH_1"/>
    <property type="match status" value="1"/>
</dbReference>
<dbReference type="SUPFAM" id="SSF47598">
    <property type="entry name" value="Ribbon-helix-helix"/>
    <property type="match status" value="1"/>
</dbReference>
<evidence type="ECO:0000313" key="3">
    <source>
        <dbReference type="Proteomes" id="UP000281962"/>
    </source>
</evidence>
<comment type="caution">
    <text evidence="2">The sequence shown here is derived from an EMBL/GenBank/DDBJ whole genome shotgun (WGS) entry which is preliminary data.</text>
</comment>
<dbReference type="InterPro" id="IPR013321">
    <property type="entry name" value="Arc_rbn_hlx_hlx"/>
</dbReference>
<dbReference type="GO" id="GO:0006355">
    <property type="term" value="P:regulation of DNA-templated transcription"/>
    <property type="evidence" value="ECO:0007669"/>
    <property type="project" value="InterPro"/>
</dbReference>
<dbReference type="PANTHER" id="PTHR36215">
    <property type="entry name" value="BLL4998 PROTEIN"/>
    <property type="match status" value="1"/>
</dbReference>
<dbReference type="CDD" id="cd22231">
    <property type="entry name" value="RHH_NikR_HicB-like"/>
    <property type="match status" value="1"/>
</dbReference>
<dbReference type="InterPro" id="IPR002145">
    <property type="entry name" value="CopG"/>
</dbReference>
<dbReference type="EMBL" id="QMQY01000055">
    <property type="protein sequence ID" value="RLE50618.1"/>
    <property type="molecule type" value="Genomic_DNA"/>
</dbReference>
<protein>
    <submittedName>
        <fullName evidence="2">CopG family transcriptional regulator</fullName>
    </submittedName>
</protein>
<dbReference type="AlphaFoldDB" id="A0A497EVE2"/>
<evidence type="ECO:0000259" key="1">
    <source>
        <dbReference type="Pfam" id="PF01402"/>
    </source>
</evidence>
<accession>A0A497EVE2</accession>
<proteinExistence type="predicted"/>
<evidence type="ECO:0000313" key="2">
    <source>
        <dbReference type="EMBL" id="RLE50618.1"/>
    </source>
</evidence>
<gene>
    <name evidence="2" type="ORF">DRJ21_01595</name>
</gene>
<sequence length="57" mass="7107">MKVISVRLPETYIEIMDELVKIKVYPSRSEIIRMALRDFLRKELRMHRERMKFLRKI</sequence>
<dbReference type="Proteomes" id="UP000281962">
    <property type="component" value="Unassembled WGS sequence"/>
</dbReference>
<dbReference type="InterPro" id="IPR010985">
    <property type="entry name" value="Ribbon_hlx_hlx"/>
</dbReference>
<reference evidence="2 3" key="1">
    <citation type="submission" date="2018-06" db="EMBL/GenBank/DDBJ databases">
        <title>Extensive metabolic versatility and redundancy in microbially diverse, dynamic hydrothermal sediments.</title>
        <authorList>
            <person name="Dombrowski N."/>
            <person name="Teske A."/>
            <person name="Baker B.J."/>
        </authorList>
    </citation>
    <scope>NUCLEOTIDE SEQUENCE [LARGE SCALE GENOMIC DNA]</scope>
    <source>
        <strain evidence="2">B30_G17</strain>
    </source>
</reference>
<dbReference type="PANTHER" id="PTHR36215:SF1">
    <property type="entry name" value="BLL4998 PROTEIN"/>
    <property type="match status" value="1"/>
</dbReference>
<name>A0A497EVE2_9CREN</name>
<dbReference type="Gene3D" id="1.10.1220.10">
    <property type="entry name" value="Met repressor-like"/>
    <property type="match status" value="1"/>
</dbReference>
<organism evidence="2 3">
    <name type="scientific">Thermoproteota archaeon</name>
    <dbReference type="NCBI Taxonomy" id="2056631"/>
    <lineage>
        <taxon>Archaea</taxon>
        <taxon>Thermoproteota</taxon>
    </lineage>
</organism>
<feature type="domain" description="Ribbon-helix-helix protein CopG" evidence="1">
    <location>
        <begin position="2"/>
        <end position="43"/>
    </location>
</feature>